<dbReference type="HOGENOM" id="CLU_2484181_0_0_1"/>
<evidence type="ECO:0000313" key="1">
    <source>
        <dbReference type="EMBL" id="KIK11897.1"/>
    </source>
</evidence>
<name>A0A0C9YNL8_9AGAM</name>
<keyword evidence="2" id="KW-1185">Reference proteome</keyword>
<reference evidence="2" key="2">
    <citation type="submission" date="2015-01" db="EMBL/GenBank/DDBJ databases">
        <title>Evolutionary Origins and Diversification of the Mycorrhizal Mutualists.</title>
        <authorList>
            <consortium name="DOE Joint Genome Institute"/>
            <consortium name="Mycorrhizal Genomics Consortium"/>
            <person name="Kohler A."/>
            <person name="Kuo A."/>
            <person name="Nagy L.G."/>
            <person name="Floudas D."/>
            <person name="Copeland A."/>
            <person name="Barry K.W."/>
            <person name="Cichocki N."/>
            <person name="Veneault-Fourrey C."/>
            <person name="LaButti K."/>
            <person name="Lindquist E.A."/>
            <person name="Lipzen A."/>
            <person name="Lundell T."/>
            <person name="Morin E."/>
            <person name="Murat C."/>
            <person name="Riley R."/>
            <person name="Ohm R."/>
            <person name="Sun H."/>
            <person name="Tunlid A."/>
            <person name="Henrissat B."/>
            <person name="Grigoriev I.V."/>
            <person name="Hibbett D.S."/>
            <person name="Martin F."/>
        </authorList>
    </citation>
    <scope>NUCLEOTIDE SEQUENCE [LARGE SCALE GENOMIC DNA]</scope>
    <source>
        <strain evidence="2">441</strain>
    </source>
</reference>
<accession>A0A0C9YNL8</accession>
<reference evidence="1 2" key="1">
    <citation type="submission" date="2014-04" db="EMBL/GenBank/DDBJ databases">
        <authorList>
            <consortium name="DOE Joint Genome Institute"/>
            <person name="Kuo A."/>
            <person name="Kohler A."/>
            <person name="Costa M.D."/>
            <person name="Nagy L.G."/>
            <person name="Floudas D."/>
            <person name="Copeland A."/>
            <person name="Barry K.W."/>
            <person name="Cichocki N."/>
            <person name="Veneault-Fourrey C."/>
            <person name="LaButti K."/>
            <person name="Lindquist E.A."/>
            <person name="Lipzen A."/>
            <person name="Lundell T."/>
            <person name="Morin E."/>
            <person name="Murat C."/>
            <person name="Sun H."/>
            <person name="Tunlid A."/>
            <person name="Henrissat B."/>
            <person name="Grigoriev I.V."/>
            <person name="Hibbett D.S."/>
            <person name="Martin F."/>
            <person name="Nordberg H.P."/>
            <person name="Cantor M.N."/>
            <person name="Hua S.X."/>
        </authorList>
    </citation>
    <scope>NUCLEOTIDE SEQUENCE [LARGE SCALE GENOMIC DNA]</scope>
    <source>
        <strain evidence="1 2">441</strain>
    </source>
</reference>
<dbReference type="EMBL" id="KN834143">
    <property type="protein sequence ID" value="KIK11897.1"/>
    <property type="molecule type" value="Genomic_DNA"/>
</dbReference>
<dbReference type="Proteomes" id="UP000054018">
    <property type="component" value="Unassembled WGS sequence"/>
</dbReference>
<organism evidence="1 2">
    <name type="scientific">Pisolithus microcarpus 441</name>
    <dbReference type="NCBI Taxonomy" id="765257"/>
    <lineage>
        <taxon>Eukaryota</taxon>
        <taxon>Fungi</taxon>
        <taxon>Dikarya</taxon>
        <taxon>Basidiomycota</taxon>
        <taxon>Agaricomycotina</taxon>
        <taxon>Agaricomycetes</taxon>
        <taxon>Agaricomycetidae</taxon>
        <taxon>Boletales</taxon>
        <taxon>Sclerodermatineae</taxon>
        <taxon>Pisolithaceae</taxon>
        <taxon>Pisolithus</taxon>
    </lineage>
</organism>
<sequence>MPHPKIGSHADRKPIPLVEYCKTRTLPRGSAHISVSLTPAYHLLHNFMRVSTVDNYGMVEMHANNKLAPDVPIMQYPPETPDLYRQC</sequence>
<proteinExistence type="predicted"/>
<dbReference type="AlphaFoldDB" id="A0A0C9YNL8"/>
<gene>
    <name evidence="1" type="ORF">PISMIDRAFT_469206</name>
</gene>
<protein>
    <submittedName>
        <fullName evidence="1">Unplaced genomic scaffold scaffold_459, whole genome shotgun sequence</fullName>
    </submittedName>
</protein>
<evidence type="ECO:0000313" key="2">
    <source>
        <dbReference type="Proteomes" id="UP000054018"/>
    </source>
</evidence>